<comment type="similarity">
    <text evidence="6 7">Belongs to the FliO/MopB family.</text>
</comment>
<keyword evidence="3 7" id="KW-1133">Transmembrane helix</keyword>
<evidence type="ECO:0000256" key="4">
    <source>
        <dbReference type="ARBA" id="ARBA00023136"/>
    </source>
</evidence>
<keyword evidence="9" id="KW-1185">Reference proteome</keyword>
<dbReference type="InterPro" id="IPR052205">
    <property type="entry name" value="FliO/MopB"/>
</dbReference>
<keyword evidence="8" id="KW-0969">Cilium</keyword>
<dbReference type="AlphaFoldDB" id="A0A5Q4VF14"/>
<keyword evidence="5 7" id="KW-0975">Bacterial flagellum</keyword>
<evidence type="ECO:0000256" key="6">
    <source>
        <dbReference type="ARBA" id="ARBA00037937"/>
    </source>
</evidence>
<dbReference type="PANTHER" id="PTHR38766">
    <property type="entry name" value="FLAGELLAR PROTEIN FLIO"/>
    <property type="match status" value="1"/>
</dbReference>
<evidence type="ECO:0000256" key="2">
    <source>
        <dbReference type="ARBA" id="ARBA00022692"/>
    </source>
</evidence>
<evidence type="ECO:0000256" key="1">
    <source>
        <dbReference type="ARBA" id="ARBA00022475"/>
    </source>
</evidence>
<keyword evidence="1 7" id="KW-1003">Cell membrane</keyword>
<keyword evidence="2 7" id="KW-0812">Transmembrane</keyword>
<feature type="transmembrane region" description="Helical" evidence="7">
    <location>
        <begin position="12"/>
        <end position="37"/>
    </location>
</feature>
<evidence type="ECO:0000313" key="8">
    <source>
        <dbReference type="EMBL" id="TYT76264.1"/>
    </source>
</evidence>
<proteinExistence type="inferred from homology"/>
<reference evidence="8 9" key="1">
    <citation type="submission" date="2019-06" db="EMBL/GenBank/DDBJ databases">
        <title>Desulfobotulus mexicanus sp. nov., a novel sulfate-reducing bacterium isolated from the sediment of an alkaline crater lake in Mexico.</title>
        <authorList>
            <person name="Hirschler-Rea A."/>
        </authorList>
    </citation>
    <scope>NUCLEOTIDE SEQUENCE [LARGE SCALE GENOMIC DNA]</scope>
    <source>
        <strain evidence="8 9">PAR22N</strain>
    </source>
</reference>
<sequence>MEERVGAAVPDFGMLVLKGGSTLILVLALLLLTLYLLRRLSSFRGISGRLRVVEALQVGPKERVVLVALGKRELLLGVTASSISTLAEFSEAENEGASLSRPGFADFLSGAQRKKTEATEVPEVMNVP</sequence>
<evidence type="ECO:0000256" key="5">
    <source>
        <dbReference type="ARBA" id="ARBA00023143"/>
    </source>
</evidence>
<protein>
    <recommendedName>
        <fullName evidence="7">Flagellar protein</fullName>
    </recommendedName>
</protein>
<dbReference type="RefSeq" id="WP_139445468.1">
    <property type="nucleotide sequence ID" value="NZ_VDMB01000001.1"/>
</dbReference>
<keyword evidence="4 7" id="KW-0472">Membrane</keyword>
<evidence type="ECO:0000313" key="9">
    <source>
        <dbReference type="Proteomes" id="UP000321899"/>
    </source>
</evidence>
<comment type="subcellular location">
    <subcellularLocation>
        <location evidence="7">Cell membrane</location>
    </subcellularLocation>
    <subcellularLocation>
        <location evidence="7">Bacterial flagellum basal body</location>
    </subcellularLocation>
</comment>
<keyword evidence="8" id="KW-0282">Flagellum</keyword>
<dbReference type="GO" id="GO:0009425">
    <property type="term" value="C:bacterial-type flagellum basal body"/>
    <property type="evidence" value="ECO:0007669"/>
    <property type="project" value="UniProtKB-SubCell"/>
</dbReference>
<dbReference type="NCBIfam" id="TIGR03500">
    <property type="entry name" value="FliO_TIGR"/>
    <property type="match status" value="1"/>
</dbReference>
<dbReference type="Proteomes" id="UP000321899">
    <property type="component" value="Unassembled WGS sequence"/>
</dbReference>
<organism evidence="8 9">
    <name type="scientific">Desulfobotulus mexicanus</name>
    <dbReference type="NCBI Taxonomy" id="2586642"/>
    <lineage>
        <taxon>Bacteria</taxon>
        <taxon>Pseudomonadati</taxon>
        <taxon>Thermodesulfobacteriota</taxon>
        <taxon>Desulfobacteria</taxon>
        <taxon>Desulfobacterales</taxon>
        <taxon>Desulfobacteraceae</taxon>
        <taxon>Desulfobotulus</taxon>
    </lineage>
</organism>
<dbReference type="PANTHER" id="PTHR38766:SF1">
    <property type="entry name" value="FLAGELLAR PROTEIN FLIO"/>
    <property type="match status" value="1"/>
</dbReference>
<evidence type="ECO:0000256" key="3">
    <source>
        <dbReference type="ARBA" id="ARBA00022989"/>
    </source>
</evidence>
<comment type="caution">
    <text evidence="8">The sequence shown here is derived from an EMBL/GenBank/DDBJ whole genome shotgun (WGS) entry which is preliminary data.</text>
</comment>
<dbReference type="GO" id="GO:0044781">
    <property type="term" value="P:bacterial-type flagellum organization"/>
    <property type="evidence" value="ECO:0007669"/>
    <property type="project" value="UniProtKB-UniRule"/>
</dbReference>
<dbReference type="Pfam" id="PF04347">
    <property type="entry name" value="FliO"/>
    <property type="match status" value="1"/>
</dbReference>
<dbReference type="EMBL" id="VDMB01000001">
    <property type="protein sequence ID" value="TYT76264.1"/>
    <property type="molecule type" value="Genomic_DNA"/>
</dbReference>
<keyword evidence="8" id="KW-0966">Cell projection</keyword>
<dbReference type="InterPro" id="IPR022781">
    <property type="entry name" value="Flagellar_biosynth_FliO"/>
</dbReference>
<accession>A0A5Q4VF14</accession>
<dbReference type="OrthoDB" id="9342590at2"/>
<name>A0A5Q4VF14_9BACT</name>
<evidence type="ECO:0000256" key="7">
    <source>
        <dbReference type="RuleBase" id="RU362064"/>
    </source>
</evidence>
<dbReference type="GO" id="GO:0005886">
    <property type="term" value="C:plasma membrane"/>
    <property type="evidence" value="ECO:0007669"/>
    <property type="project" value="UniProtKB-SubCell"/>
</dbReference>
<gene>
    <name evidence="8" type="primary">fliO</name>
    <name evidence="8" type="ORF">FIM25_01550</name>
</gene>